<feature type="binding site" evidence="2">
    <location>
        <position position="203"/>
    </location>
    <ligand>
        <name>Fe cation</name>
        <dbReference type="ChEBI" id="CHEBI:24875"/>
        <label>1</label>
    </ligand>
</feature>
<evidence type="ECO:0000313" key="4">
    <source>
        <dbReference type="Proteomes" id="UP000318017"/>
    </source>
</evidence>
<feature type="binding site" evidence="2">
    <location>
        <position position="201"/>
    </location>
    <ligand>
        <name>Fe cation</name>
        <dbReference type="ChEBI" id="CHEBI:24875"/>
        <label>2</label>
    </ligand>
</feature>
<dbReference type="InterPro" id="IPR005235">
    <property type="entry name" value="YmdB-like"/>
</dbReference>
<dbReference type="SUPFAM" id="SSF56300">
    <property type="entry name" value="Metallo-dependent phosphatases"/>
    <property type="match status" value="1"/>
</dbReference>
<feature type="binding site" evidence="2">
    <location>
        <position position="64"/>
    </location>
    <ligand>
        <name>Fe cation</name>
        <dbReference type="ChEBI" id="CHEBI:24875"/>
        <label>1</label>
    </ligand>
</feature>
<name>A0A518G6A2_9BACT</name>
<feature type="binding site" evidence="2">
    <location>
        <position position="176"/>
    </location>
    <ligand>
        <name>Fe cation</name>
        <dbReference type="ChEBI" id="CHEBI:24875"/>
        <label>2</label>
    </ligand>
</feature>
<evidence type="ECO:0000313" key="3">
    <source>
        <dbReference type="EMBL" id="QDV24120.1"/>
    </source>
</evidence>
<evidence type="ECO:0000256" key="2">
    <source>
        <dbReference type="PIRSR" id="PIRSR004789-51"/>
    </source>
</evidence>
<evidence type="ECO:0000256" key="1">
    <source>
        <dbReference type="PIRSR" id="PIRSR004789-50"/>
    </source>
</evidence>
<keyword evidence="2" id="KW-0479">Metal-binding</keyword>
<proteinExistence type="predicted"/>
<dbReference type="EMBL" id="CP036298">
    <property type="protein sequence ID" value="QDV24120.1"/>
    <property type="molecule type" value="Genomic_DNA"/>
</dbReference>
<dbReference type="PIRSF" id="PIRSF004789">
    <property type="entry name" value="DR1281"/>
    <property type="match status" value="1"/>
</dbReference>
<feature type="binding site" evidence="2">
    <location>
        <position position="33"/>
    </location>
    <ligand>
        <name>Fe cation</name>
        <dbReference type="ChEBI" id="CHEBI:24875"/>
        <label>1</label>
    </ligand>
</feature>
<dbReference type="Pfam" id="PF13277">
    <property type="entry name" value="YmdB"/>
    <property type="match status" value="1"/>
</dbReference>
<evidence type="ECO:0008006" key="5">
    <source>
        <dbReference type="Google" id="ProtNLM"/>
    </source>
</evidence>
<feature type="binding site" evidence="2">
    <location>
        <position position="64"/>
    </location>
    <ligand>
        <name>Fe cation</name>
        <dbReference type="ChEBI" id="CHEBI:24875"/>
        <label>2</label>
    </ligand>
</feature>
<dbReference type="PANTHER" id="PTHR36303">
    <property type="entry name" value="2',3'-CYCLIC-NUCLEOTIDE 2'-PHOSPHODIESTERASE"/>
    <property type="match status" value="1"/>
</dbReference>
<organism evidence="3 4">
    <name type="scientific">Aureliella helgolandensis</name>
    <dbReference type="NCBI Taxonomy" id="2527968"/>
    <lineage>
        <taxon>Bacteria</taxon>
        <taxon>Pseudomonadati</taxon>
        <taxon>Planctomycetota</taxon>
        <taxon>Planctomycetia</taxon>
        <taxon>Pirellulales</taxon>
        <taxon>Pirellulaceae</taxon>
        <taxon>Aureliella</taxon>
    </lineage>
</organism>
<sequence length="301" mass="32844">MIPPEHVPPIPASLLEPLPPVPAGCTRIALIGDVVGKPGMRMVCNAIPWLRRLLHIRTVVVNAENAADGSGLRCKDYRRLVEHGVDAITLGDHAFRKREIMEVLDSQPNIVRAANWPADGPGCSLAIVPIGDGLSMAVTTAVGRVFMKPVDCPFRAVDRILAEVAPEVSIRLMDFHAEATSDMQLMGRHLDGRVTAVLGTHTHVATADEQILPMGTGFQCDVGMTGPFQSILGRKIEAVHTATIKGVPLPFQVATEDVRLNGTWFDAHMETGKCMQIGRIHWRESLIDQFVAQAQRDRQVL</sequence>
<accession>A0A518G6A2</accession>
<dbReference type="Gene3D" id="3.60.21.10">
    <property type="match status" value="1"/>
</dbReference>
<reference evidence="3 4" key="1">
    <citation type="submission" date="2019-02" db="EMBL/GenBank/DDBJ databases">
        <title>Deep-cultivation of Planctomycetes and their phenomic and genomic characterization uncovers novel biology.</title>
        <authorList>
            <person name="Wiegand S."/>
            <person name="Jogler M."/>
            <person name="Boedeker C."/>
            <person name="Pinto D."/>
            <person name="Vollmers J."/>
            <person name="Rivas-Marin E."/>
            <person name="Kohn T."/>
            <person name="Peeters S.H."/>
            <person name="Heuer A."/>
            <person name="Rast P."/>
            <person name="Oberbeckmann S."/>
            <person name="Bunk B."/>
            <person name="Jeske O."/>
            <person name="Meyerdierks A."/>
            <person name="Storesund J.E."/>
            <person name="Kallscheuer N."/>
            <person name="Luecker S."/>
            <person name="Lage O.M."/>
            <person name="Pohl T."/>
            <person name="Merkel B.J."/>
            <person name="Hornburger P."/>
            <person name="Mueller R.-W."/>
            <person name="Bruemmer F."/>
            <person name="Labrenz M."/>
            <person name="Spormann A.M."/>
            <person name="Op den Camp H."/>
            <person name="Overmann J."/>
            <person name="Amann R."/>
            <person name="Jetten M.S.M."/>
            <person name="Mascher T."/>
            <person name="Medema M.H."/>
            <person name="Devos D.P."/>
            <person name="Kaster A.-K."/>
            <person name="Ovreas L."/>
            <person name="Rohde M."/>
            <person name="Galperin M.Y."/>
            <person name="Jogler C."/>
        </authorList>
    </citation>
    <scope>NUCLEOTIDE SEQUENCE [LARGE SCALE GENOMIC DNA]</scope>
    <source>
        <strain evidence="3 4">Q31a</strain>
    </source>
</reference>
<dbReference type="PANTHER" id="PTHR36303:SF1">
    <property type="entry name" value="2',3'-CYCLIC-NUCLEOTIDE 2'-PHOSPHODIESTERASE"/>
    <property type="match status" value="1"/>
</dbReference>
<dbReference type="Proteomes" id="UP000318017">
    <property type="component" value="Chromosome"/>
</dbReference>
<dbReference type="RefSeq" id="WP_231691150.1">
    <property type="nucleotide sequence ID" value="NZ_CP036298.1"/>
</dbReference>
<keyword evidence="4" id="KW-1185">Reference proteome</keyword>
<gene>
    <name evidence="3" type="ORF">Q31a_24330</name>
</gene>
<feature type="binding site" evidence="2">
    <location>
        <position position="92"/>
    </location>
    <ligand>
        <name>Fe cation</name>
        <dbReference type="ChEBI" id="CHEBI:24875"/>
        <label>2</label>
    </ligand>
</feature>
<feature type="binding site" evidence="2">
    <location>
        <position position="65"/>
    </location>
    <ligand>
        <name>Fe cation</name>
        <dbReference type="ChEBI" id="CHEBI:24875"/>
        <label>1</label>
    </ligand>
</feature>
<feature type="active site" description="Proton donor" evidence="1">
    <location>
        <position position="93"/>
    </location>
</feature>
<dbReference type="GO" id="GO:0004113">
    <property type="term" value="F:2',3'-cyclic-nucleotide 3'-phosphodiesterase activity"/>
    <property type="evidence" value="ECO:0007669"/>
    <property type="project" value="TreeGrafter"/>
</dbReference>
<dbReference type="KEGG" id="ahel:Q31a_24330"/>
<dbReference type="AlphaFoldDB" id="A0A518G6A2"/>
<dbReference type="InterPro" id="IPR029052">
    <property type="entry name" value="Metallo-depent_PP-like"/>
</dbReference>
<protein>
    <recommendedName>
        <fullName evidence="5">Metallophosphoesterase</fullName>
    </recommendedName>
</protein>
<dbReference type="GO" id="GO:0046872">
    <property type="term" value="F:metal ion binding"/>
    <property type="evidence" value="ECO:0007669"/>
    <property type="project" value="UniProtKB-KW"/>
</dbReference>